<dbReference type="RefSeq" id="WP_068201161.1">
    <property type="nucleotide sequence ID" value="NZ_CP014209.1"/>
</dbReference>
<dbReference type="GO" id="GO:0003677">
    <property type="term" value="F:DNA binding"/>
    <property type="evidence" value="ECO:0007669"/>
    <property type="project" value="InterPro"/>
</dbReference>
<dbReference type="STRING" id="1300344.I598_0603"/>
<dbReference type="Gene3D" id="1.10.260.40">
    <property type="entry name" value="lambda repressor-like DNA-binding domains"/>
    <property type="match status" value="1"/>
</dbReference>
<dbReference type="PATRIC" id="fig|1300344.3.peg.606"/>
<evidence type="ECO:0000313" key="3">
    <source>
        <dbReference type="Proteomes" id="UP000076794"/>
    </source>
</evidence>
<dbReference type="Proteomes" id="UP000076794">
    <property type="component" value="Chromosome"/>
</dbReference>
<gene>
    <name evidence="2" type="ORF">I598_0603</name>
</gene>
<dbReference type="KEGG" id="ido:I598_0603"/>
<dbReference type="InterPro" id="IPR001387">
    <property type="entry name" value="Cro/C1-type_HTH"/>
</dbReference>
<dbReference type="SMART" id="SM00530">
    <property type="entry name" value="HTH_XRE"/>
    <property type="match status" value="1"/>
</dbReference>
<feature type="domain" description="HTH cro/C1-type" evidence="1">
    <location>
        <begin position="20"/>
        <end position="74"/>
    </location>
</feature>
<dbReference type="SUPFAM" id="SSF47413">
    <property type="entry name" value="lambda repressor-like DNA-binding domains"/>
    <property type="match status" value="1"/>
</dbReference>
<evidence type="ECO:0000313" key="2">
    <source>
        <dbReference type="EMBL" id="ANC30183.1"/>
    </source>
</evidence>
<dbReference type="EMBL" id="CP014209">
    <property type="protein sequence ID" value="ANC30183.1"/>
    <property type="molecule type" value="Genomic_DNA"/>
</dbReference>
<dbReference type="InterPro" id="IPR010982">
    <property type="entry name" value="Lambda_DNA-bd_dom_sf"/>
</dbReference>
<reference evidence="2 3" key="1">
    <citation type="submission" date="2016-01" db="EMBL/GenBank/DDBJ databases">
        <title>Complete genome sequence of a soil Actinobacterium, Isoptericola dokdonensis DS-3.</title>
        <authorList>
            <person name="Kwon S.-K."/>
            <person name="Kim J.F."/>
        </authorList>
    </citation>
    <scope>NUCLEOTIDE SEQUENCE [LARGE SCALE GENOMIC DNA]</scope>
    <source>
        <strain evidence="2 3">DS-3</strain>
    </source>
</reference>
<dbReference type="PROSITE" id="PS50943">
    <property type="entry name" value="HTH_CROC1"/>
    <property type="match status" value="1"/>
</dbReference>
<evidence type="ECO:0000259" key="1">
    <source>
        <dbReference type="PROSITE" id="PS50943"/>
    </source>
</evidence>
<keyword evidence="3" id="KW-1185">Reference proteome</keyword>
<organism evidence="2 3">
    <name type="scientific">Isoptericola dokdonensis DS-3</name>
    <dbReference type="NCBI Taxonomy" id="1300344"/>
    <lineage>
        <taxon>Bacteria</taxon>
        <taxon>Bacillati</taxon>
        <taxon>Actinomycetota</taxon>
        <taxon>Actinomycetes</taxon>
        <taxon>Micrococcales</taxon>
        <taxon>Promicromonosporaceae</taxon>
        <taxon>Isoptericola</taxon>
    </lineage>
</organism>
<proteinExistence type="predicted"/>
<protein>
    <submittedName>
        <fullName evidence="2">Anaerobic benzoate catabolism transcriptional regulator</fullName>
    </submittedName>
</protein>
<name>A0A161HVN1_9MICO</name>
<dbReference type="CDD" id="cd00093">
    <property type="entry name" value="HTH_XRE"/>
    <property type="match status" value="1"/>
</dbReference>
<sequence>MAVSRRWTRAQSSRDIGRFVKQARRRQGMSQGALAADLGLTRQYVSEMESGAGNLYITRLFEILDELGIEVRLVEQEADGRDGD</sequence>
<dbReference type="Pfam" id="PF01381">
    <property type="entry name" value="HTH_3"/>
    <property type="match status" value="1"/>
</dbReference>
<dbReference type="AlphaFoldDB" id="A0A161HVN1"/>
<accession>A0A161HVN1</accession>
<dbReference type="OrthoDB" id="4828926at2"/>